<sequence>MSIFFRRRRRQKEQDDKEQKKQPSSKGNAEKDKDKNKDDEKANKHAEEWEKELSKSTDYQKKDYINRKTGKKFIFTFIPTLVEEKVLDNNALPPLLEEEFLKIIDVKKLLPIADVEVSSDTKKIAQKLLDGYVLLTLEEDTREFAFFSAKKTVVRSVTSPEIEFSVIGPKEAFVESIGDNLNMVRTRLPVKELIIEEYTVGKLSRTKVAVIYIDGITNKEIINTVKQRIDDIVKDEIADSSYFTQLIADNGNSPFPQLLDSERPDRVASSLAEGKVAIIVDGSPHALIGPTSLTEFFNAFEDYFLNWILATFIRMIRLFAVVFSIMITPLYVAVVTHHYELIPKDLLVTLVASRRVVPFPPVLEALFLEVTIELLREAGARLPTKVGQTIGIVGGIVIGTASVEAGLTSNVLLIFIALSALASFTTPVYQMSNTIRLLRFPFLFMAEIWGILGMTIAFSFLIAHLLRLTSLGLPYMEPVFPLRLHDFKDALFRLPFSSQSKRPTFLRTGDSSRFSKDKAKKKKDIDE</sequence>
<dbReference type="RefSeq" id="WP_221873218.1">
    <property type="nucleotide sequence ID" value="NZ_JACWFH010000009.1"/>
</dbReference>
<organism evidence="7 8">
    <name type="scientific">Mesobacillus maritimus</name>
    <dbReference type="NCBI Taxonomy" id="1643336"/>
    <lineage>
        <taxon>Bacteria</taxon>
        <taxon>Bacillati</taxon>
        <taxon>Bacillota</taxon>
        <taxon>Bacilli</taxon>
        <taxon>Bacillales</taxon>
        <taxon>Bacillaceae</taxon>
        <taxon>Mesobacillus</taxon>
    </lineage>
</organism>
<feature type="transmembrane region" description="Helical" evidence="6">
    <location>
        <begin position="411"/>
        <end position="430"/>
    </location>
</feature>
<dbReference type="EMBL" id="JACWFH010000009">
    <property type="protein sequence ID" value="MBY0096999.1"/>
    <property type="molecule type" value="Genomic_DNA"/>
</dbReference>
<evidence type="ECO:0000256" key="6">
    <source>
        <dbReference type="SAM" id="Phobius"/>
    </source>
</evidence>
<feature type="compositionally biased region" description="Basic and acidic residues" evidence="5">
    <location>
        <begin position="28"/>
        <end position="52"/>
    </location>
</feature>
<feature type="compositionally biased region" description="Basic and acidic residues" evidence="5">
    <location>
        <begin position="513"/>
        <end position="527"/>
    </location>
</feature>
<evidence type="ECO:0000256" key="4">
    <source>
        <dbReference type="PIRNR" id="PIRNR005690"/>
    </source>
</evidence>
<comment type="caution">
    <text evidence="7">The sequence shown here is derived from an EMBL/GenBank/DDBJ whole genome shotgun (WGS) entry which is preliminary data.</text>
</comment>
<reference evidence="7 8" key="1">
    <citation type="submission" date="2020-07" db="EMBL/GenBank/DDBJ databases">
        <title>Fungal Genomes of the International Space Station.</title>
        <authorList>
            <person name="Seuylemezian A."/>
            <person name="Singh N.K."/>
            <person name="Wood J."/>
            <person name="Venkateswaran K."/>
        </authorList>
    </citation>
    <scope>NUCLEOTIDE SEQUENCE [LARGE SCALE GENOMIC DNA]</scope>
    <source>
        <strain evidence="7 8">PL-B2</strain>
    </source>
</reference>
<gene>
    <name evidence="7" type="ORF">H0185_09270</name>
</gene>
<keyword evidence="3 4" id="KW-0472">Membrane</keyword>
<feature type="region of interest" description="Disordered" evidence="5">
    <location>
        <begin position="1"/>
        <end position="52"/>
    </location>
</feature>
<accession>A0ABS7K417</accession>
<feature type="compositionally biased region" description="Basic and acidic residues" evidence="5">
    <location>
        <begin position="12"/>
        <end position="21"/>
    </location>
</feature>
<name>A0ABS7K417_9BACI</name>
<feature type="compositionally biased region" description="Basic residues" evidence="5">
    <location>
        <begin position="1"/>
        <end position="11"/>
    </location>
</feature>
<evidence type="ECO:0000256" key="2">
    <source>
        <dbReference type="ARBA" id="ARBA00005278"/>
    </source>
</evidence>
<evidence type="ECO:0000313" key="7">
    <source>
        <dbReference type="EMBL" id="MBY0096999.1"/>
    </source>
</evidence>
<dbReference type="PIRSF" id="PIRSF005690">
    <property type="entry name" value="GerBA"/>
    <property type="match status" value="1"/>
</dbReference>
<dbReference type="Pfam" id="PF03323">
    <property type="entry name" value="GerA"/>
    <property type="match status" value="1"/>
</dbReference>
<comment type="subcellular location">
    <subcellularLocation>
        <location evidence="4">Cell membrane</location>
    </subcellularLocation>
    <subcellularLocation>
        <location evidence="1">Membrane</location>
        <topology evidence="1">Multi-pass membrane protein</topology>
    </subcellularLocation>
</comment>
<comment type="similarity">
    <text evidence="2 4">Belongs to the GerABKA family.</text>
</comment>
<feature type="region of interest" description="Disordered" evidence="5">
    <location>
        <begin position="502"/>
        <end position="527"/>
    </location>
</feature>
<dbReference type="Proteomes" id="UP000769780">
    <property type="component" value="Unassembled WGS sequence"/>
</dbReference>
<protein>
    <submittedName>
        <fullName evidence="7">Spore germination protein</fullName>
    </submittedName>
</protein>
<evidence type="ECO:0000313" key="8">
    <source>
        <dbReference type="Proteomes" id="UP000769780"/>
    </source>
</evidence>
<evidence type="ECO:0000256" key="1">
    <source>
        <dbReference type="ARBA" id="ARBA00004141"/>
    </source>
</evidence>
<evidence type="ECO:0000256" key="3">
    <source>
        <dbReference type="ARBA" id="ARBA00023136"/>
    </source>
</evidence>
<dbReference type="PANTHER" id="PTHR22550:SF5">
    <property type="entry name" value="LEUCINE ZIPPER PROTEIN 4"/>
    <property type="match status" value="1"/>
</dbReference>
<proteinExistence type="inferred from homology"/>
<dbReference type="PANTHER" id="PTHR22550">
    <property type="entry name" value="SPORE GERMINATION PROTEIN"/>
    <property type="match status" value="1"/>
</dbReference>
<dbReference type="InterPro" id="IPR004995">
    <property type="entry name" value="Spore_Ger"/>
</dbReference>
<keyword evidence="8" id="KW-1185">Reference proteome</keyword>
<keyword evidence="6" id="KW-1133">Transmembrane helix</keyword>
<feature type="transmembrane region" description="Helical" evidence="6">
    <location>
        <begin position="318"/>
        <end position="339"/>
    </location>
</feature>
<dbReference type="InterPro" id="IPR050768">
    <property type="entry name" value="UPF0353/GerABKA_families"/>
</dbReference>
<feature type="transmembrane region" description="Helical" evidence="6">
    <location>
        <begin position="442"/>
        <end position="466"/>
    </location>
</feature>
<evidence type="ECO:0000256" key="5">
    <source>
        <dbReference type="SAM" id="MobiDB-lite"/>
    </source>
</evidence>
<keyword evidence="6" id="KW-0812">Transmembrane</keyword>